<dbReference type="AlphaFoldDB" id="A0A7J7CQC6"/>
<keyword evidence="2" id="KW-0805">Transcription regulation</keyword>
<keyword evidence="5" id="KW-0539">Nucleus</keyword>
<dbReference type="EMBL" id="JAAARO010000014">
    <property type="protein sequence ID" value="KAF5736312.1"/>
    <property type="molecule type" value="Genomic_DNA"/>
</dbReference>
<keyword evidence="10" id="KW-1185">Reference proteome</keyword>
<feature type="coiled-coil region" evidence="6">
    <location>
        <begin position="95"/>
        <end position="122"/>
    </location>
</feature>
<dbReference type="GO" id="GO:0005634">
    <property type="term" value="C:nucleus"/>
    <property type="evidence" value="ECO:0007669"/>
    <property type="project" value="UniProtKB-SubCell"/>
</dbReference>
<protein>
    <submittedName>
        <fullName evidence="9">Putative mads box protein</fullName>
    </submittedName>
</protein>
<evidence type="ECO:0000256" key="5">
    <source>
        <dbReference type="ARBA" id="ARBA00023242"/>
    </source>
</evidence>
<dbReference type="GO" id="GO:0000978">
    <property type="term" value="F:RNA polymerase II cis-regulatory region sequence-specific DNA binding"/>
    <property type="evidence" value="ECO:0007669"/>
    <property type="project" value="TreeGrafter"/>
</dbReference>
<dbReference type="InterPro" id="IPR036879">
    <property type="entry name" value="TF_MADSbox_sf"/>
</dbReference>
<keyword evidence="6" id="KW-0175">Coiled coil</keyword>
<dbReference type="OrthoDB" id="844557at2759"/>
<feature type="domain" description="MADS-box" evidence="8">
    <location>
        <begin position="8"/>
        <end position="68"/>
    </location>
</feature>
<evidence type="ECO:0000256" key="3">
    <source>
        <dbReference type="ARBA" id="ARBA00023125"/>
    </source>
</evidence>
<evidence type="ECO:0000256" key="7">
    <source>
        <dbReference type="SAM" id="MobiDB-lite"/>
    </source>
</evidence>
<dbReference type="SMART" id="SM00432">
    <property type="entry name" value="MADS"/>
    <property type="match status" value="1"/>
</dbReference>
<evidence type="ECO:0000256" key="4">
    <source>
        <dbReference type="ARBA" id="ARBA00023163"/>
    </source>
</evidence>
<name>A0A7J7CQC6_TRIWF</name>
<reference evidence="9 10" key="1">
    <citation type="journal article" date="2020" name="Nat. Commun.">
        <title>Genome of Tripterygium wilfordii and identification of cytochrome P450 involved in triptolide biosynthesis.</title>
        <authorList>
            <person name="Tu L."/>
            <person name="Su P."/>
            <person name="Zhang Z."/>
            <person name="Gao L."/>
            <person name="Wang J."/>
            <person name="Hu T."/>
            <person name="Zhou J."/>
            <person name="Zhang Y."/>
            <person name="Zhao Y."/>
            <person name="Liu Y."/>
            <person name="Song Y."/>
            <person name="Tong Y."/>
            <person name="Lu Y."/>
            <person name="Yang J."/>
            <person name="Xu C."/>
            <person name="Jia M."/>
            <person name="Peters R.J."/>
            <person name="Huang L."/>
            <person name="Gao W."/>
        </authorList>
    </citation>
    <scope>NUCLEOTIDE SEQUENCE [LARGE SCALE GENOMIC DNA]</scope>
    <source>
        <strain evidence="10">cv. XIE 37</strain>
        <tissue evidence="9">Leaf</tissue>
    </source>
</reference>
<dbReference type="InParanoid" id="A0A7J7CQC6"/>
<sequence length="197" mass="22262">MEVIKPKRRRRKIQIKKIKNEEDRNVIFSKRKSSIYKKASELVTSSGAEIGIVMFSPSGTPFSFGYPSIKTVANQFLGRNPPTDDNPDPLMDARIEELIKKMDELQGRMKEAKEKEKKLLKKLTEGNKGRSLVDANIDELSLEELHKLSGSLEELYDKLCTQIQASSISTNNPEYDHTDPSAHINNPDINQTGGVFK</sequence>
<proteinExistence type="predicted"/>
<evidence type="ECO:0000256" key="2">
    <source>
        <dbReference type="ARBA" id="ARBA00023015"/>
    </source>
</evidence>
<dbReference type="PANTHER" id="PTHR11945:SF725">
    <property type="entry name" value="AGAMOUS-LIKE 58-RELATED"/>
    <property type="match status" value="1"/>
</dbReference>
<evidence type="ECO:0000313" key="10">
    <source>
        <dbReference type="Proteomes" id="UP000593562"/>
    </source>
</evidence>
<dbReference type="FunCoup" id="A0A7J7CQC6">
    <property type="interactions" value="10"/>
</dbReference>
<dbReference type="PRINTS" id="PR00404">
    <property type="entry name" value="MADSDOMAIN"/>
</dbReference>
<organism evidence="9 10">
    <name type="scientific">Tripterygium wilfordii</name>
    <name type="common">Thunder God vine</name>
    <dbReference type="NCBI Taxonomy" id="458696"/>
    <lineage>
        <taxon>Eukaryota</taxon>
        <taxon>Viridiplantae</taxon>
        <taxon>Streptophyta</taxon>
        <taxon>Embryophyta</taxon>
        <taxon>Tracheophyta</taxon>
        <taxon>Spermatophyta</taxon>
        <taxon>Magnoliopsida</taxon>
        <taxon>eudicotyledons</taxon>
        <taxon>Gunneridae</taxon>
        <taxon>Pentapetalae</taxon>
        <taxon>rosids</taxon>
        <taxon>fabids</taxon>
        <taxon>Celastrales</taxon>
        <taxon>Celastraceae</taxon>
        <taxon>Tripterygium</taxon>
    </lineage>
</organism>
<dbReference type="SUPFAM" id="SSF55455">
    <property type="entry name" value="SRF-like"/>
    <property type="match status" value="1"/>
</dbReference>
<dbReference type="GO" id="GO:0046983">
    <property type="term" value="F:protein dimerization activity"/>
    <property type="evidence" value="ECO:0007669"/>
    <property type="project" value="InterPro"/>
</dbReference>
<accession>A0A7J7CQC6</accession>
<evidence type="ECO:0000256" key="6">
    <source>
        <dbReference type="SAM" id="Coils"/>
    </source>
</evidence>
<feature type="region of interest" description="Disordered" evidence="7">
    <location>
        <begin position="170"/>
        <end position="197"/>
    </location>
</feature>
<comment type="subcellular location">
    <subcellularLocation>
        <location evidence="1">Nucleus</location>
    </subcellularLocation>
</comment>
<dbReference type="InterPro" id="IPR002100">
    <property type="entry name" value="TF_MADSbox"/>
</dbReference>
<dbReference type="GO" id="GO:0000981">
    <property type="term" value="F:DNA-binding transcription factor activity, RNA polymerase II-specific"/>
    <property type="evidence" value="ECO:0007669"/>
    <property type="project" value="TreeGrafter"/>
</dbReference>
<dbReference type="Gene3D" id="3.40.1810.10">
    <property type="entry name" value="Transcription factor, MADS-box"/>
    <property type="match status" value="1"/>
</dbReference>
<comment type="caution">
    <text evidence="9">The sequence shown here is derived from an EMBL/GenBank/DDBJ whole genome shotgun (WGS) entry which is preliminary data.</text>
</comment>
<gene>
    <name evidence="9" type="ORF">HS088_TW14G00452</name>
</gene>
<evidence type="ECO:0000259" key="8">
    <source>
        <dbReference type="PROSITE" id="PS50066"/>
    </source>
</evidence>
<keyword evidence="4" id="KW-0804">Transcription</keyword>
<feature type="compositionally biased region" description="Polar residues" evidence="7">
    <location>
        <begin position="183"/>
        <end position="197"/>
    </location>
</feature>
<dbReference type="Proteomes" id="UP000593562">
    <property type="component" value="Unassembled WGS sequence"/>
</dbReference>
<dbReference type="PANTHER" id="PTHR11945">
    <property type="entry name" value="MADS BOX PROTEIN"/>
    <property type="match status" value="1"/>
</dbReference>
<dbReference type="Pfam" id="PF00319">
    <property type="entry name" value="SRF-TF"/>
    <property type="match status" value="1"/>
</dbReference>
<keyword evidence="3" id="KW-0238">DNA-binding</keyword>
<evidence type="ECO:0000256" key="1">
    <source>
        <dbReference type="ARBA" id="ARBA00004123"/>
    </source>
</evidence>
<evidence type="ECO:0000313" key="9">
    <source>
        <dbReference type="EMBL" id="KAF5736312.1"/>
    </source>
</evidence>
<dbReference type="PROSITE" id="PS50066">
    <property type="entry name" value="MADS_BOX_2"/>
    <property type="match status" value="1"/>
</dbReference>